<feature type="chain" id="PRO_5004129560" evidence="12">
    <location>
        <begin position="49"/>
        <end position="732"/>
    </location>
</feature>
<evidence type="ECO:0000256" key="10">
    <source>
        <dbReference type="RuleBase" id="RU004004"/>
    </source>
</evidence>
<dbReference type="InterPro" id="IPR001775">
    <property type="entry name" value="GspD/PilQ"/>
</dbReference>
<feature type="signal peptide" evidence="12">
    <location>
        <begin position="1"/>
        <end position="48"/>
    </location>
</feature>
<protein>
    <submittedName>
        <fullName evidence="16">General secretion pathway protein D</fullName>
    </submittedName>
</protein>
<evidence type="ECO:0000256" key="12">
    <source>
        <dbReference type="SAM" id="SignalP"/>
    </source>
</evidence>
<feature type="domain" description="NolW-like" evidence="14">
    <location>
        <begin position="294"/>
        <end position="412"/>
    </location>
</feature>
<evidence type="ECO:0000313" key="17">
    <source>
        <dbReference type="Proteomes" id="UP000013047"/>
    </source>
</evidence>
<dbReference type="Pfam" id="PF03958">
    <property type="entry name" value="Secretin_N"/>
    <property type="match status" value="3"/>
</dbReference>
<dbReference type="Pfam" id="PF21305">
    <property type="entry name" value="type_II_gspD_N0"/>
    <property type="match status" value="1"/>
</dbReference>
<dbReference type="Gene3D" id="3.30.1370.120">
    <property type="match status" value="3"/>
</dbReference>
<keyword evidence="5" id="KW-0812">Transmembrane</keyword>
<accession>N6ZPF9</accession>
<evidence type="ECO:0000256" key="1">
    <source>
        <dbReference type="ARBA" id="ARBA00004442"/>
    </source>
</evidence>
<comment type="similarity">
    <text evidence="2">Belongs to the bacterial secretin family. GSP D subfamily.</text>
</comment>
<dbReference type="InterPro" id="IPR038591">
    <property type="entry name" value="NolW-like_sf"/>
</dbReference>
<dbReference type="InterPro" id="IPR004846">
    <property type="entry name" value="T2SS/T3SS_dom"/>
</dbReference>
<dbReference type="GO" id="GO:0015628">
    <property type="term" value="P:protein secretion by the type II secretion system"/>
    <property type="evidence" value="ECO:0007669"/>
    <property type="project" value="InterPro"/>
</dbReference>
<feature type="region of interest" description="Disordered" evidence="11">
    <location>
        <begin position="318"/>
        <end position="374"/>
    </location>
</feature>
<feature type="domain" description="GspD-like N0" evidence="15">
    <location>
        <begin position="55"/>
        <end position="123"/>
    </location>
</feature>
<feature type="domain" description="NolW-like" evidence="14">
    <location>
        <begin position="216"/>
        <end position="289"/>
    </location>
</feature>
<evidence type="ECO:0000256" key="2">
    <source>
        <dbReference type="ARBA" id="ARBA00006980"/>
    </source>
</evidence>
<dbReference type="InterPro" id="IPR050810">
    <property type="entry name" value="Bact_Secretion_Sys_Channel"/>
</dbReference>
<dbReference type="PANTHER" id="PTHR30332">
    <property type="entry name" value="PROBABLE GENERAL SECRETION PATHWAY PROTEIN D"/>
    <property type="match status" value="1"/>
</dbReference>
<dbReference type="OrthoDB" id="9775455at2"/>
<keyword evidence="4" id="KW-1134">Transmembrane beta strand</keyword>
<feature type="domain" description="Type II/III secretion system secretin-like" evidence="13">
    <location>
        <begin position="505"/>
        <end position="673"/>
    </location>
</feature>
<evidence type="ECO:0000256" key="8">
    <source>
        <dbReference type="ARBA" id="ARBA00023136"/>
    </source>
</evidence>
<evidence type="ECO:0000256" key="6">
    <source>
        <dbReference type="ARBA" id="ARBA00022729"/>
    </source>
</evidence>
<keyword evidence="9" id="KW-0998">Cell outer membrane</keyword>
<evidence type="ECO:0000256" key="5">
    <source>
        <dbReference type="ARBA" id="ARBA00022692"/>
    </source>
</evidence>
<feature type="compositionally biased region" description="Low complexity" evidence="11">
    <location>
        <begin position="341"/>
        <end position="374"/>
    </location>
</feature>
<comment type="caution">
    <text evidence="16">The sequence shown here is derived from an EMBL/GenBank/DDBJ whole genome shotgun (WGS) entry which is preliminary data.</text>
</comment>
<dbReference type="NCBIfam" id="TIGR02517">
    <property type="entry name" value="type_II_gspD"/>
    <property type="match status" value="1"/>
</dbReference>
<dbReference type="InterPro" id="IPR005644">
    <property type="entry name" value="NolW-like"/>
</dbReference>
<name>N6ZPF9_9RHOO</name>
<keyword evidence="17" id="KW-1185">Reference proteome</keyword>
<dbReference type="PANTHER" id="PTHR30332:SF24">
    <property type="entry name" value="SECRETIN GSPD-RELATED"/>
    <property type="match status" value="1"/>
</dbReference>
<dbReference type="RefSeq" id="WP_004366291.1">
    <property type="nucleotide sequence ID" value="NZ_AMXF01000112.1"/>
</dbReference>
<evidence type="ECO:0000256" key="11">
    <source>
        <dbReference type="SAM" id="MobiDB-lite"/>
    </source>
</evidence>
<keyword evidence="7" id="KW-0653">Protein transport</keyword>
<evidence type="ECO:0000259" key="14">
    <source>
        <dbReference type="Pfam" id="PF03958"/>
    </source>
</evidence>
<gene>
    <name evidence="16" type="ORF">C667_14172</name>
</gene>
<reference evidence="16 17" key="1">
    <citation type="submission" date="2012-09" db="EMBL/GenBank/DDBJ databases">
        <title>Draft Genome Sequences of 6 Strains from Genus Thauera.</title>
        <authorList>
            <person name="Liu B."/>
            <person name="Shapleigh J.P."/>
            <person name="Frostegard A.H."/>
        </authorList>
    </citation>
    <scope>NUCLEOTIDE SEQUENCE [LARGE SCALE GENOMIC DNA]</scope>
    <source>
        <strain evidence="16 17">B4P</strain>
    </source>
</reference>
<keyword evidence="6 12" id="KW-0732">Signal</keyword>
<dbReference type="InterPro" id="IPR049371">
    <property type="entry name" value="GspD-like_N0"/>
</dbReference>
<feature type="domain" description="NolW-like" evidence="14">
    <location>
        <begin position="154"/>
        <end position="213"/>
    </location>
</feature>
<comment type="subcellular location">
    <subcellularLocation>
        <location evidence="1 10">Cell outer membrane</location>
    </subcellularLocation>
</comment>
<keyword evidence="8" id="KW-0472">Membrane</keyword>
<dbReference type="Proteomes" id="UP000013047">
    <property type="component" value="Unassembled WGS sequence"/>
</dbReference>
<evidence type="ECO:0000256" key="7">
    <source>
        <dbReference type="ARBA" id="ARBA00022927"/>
    </source>
</evidence>
<dbReference type="GO" id="GO:0015627">
    <property type="term" value="C:type II protein secretion system complex"/>
    <property type="evidence" value="ECO:0007669"/>
    <property type="project" value="InterPro"/>
</dbReference>
<dbReference type="GO" id="GO:0009279">
    <property type="term" value="C:cell outer membrane"/>
    <property type="evidence" value="ECO:0007669"/>
    <property type="project" value="UniProtKB-SubCell"/>
</dbReference>
<evidence type="ECO:0000256" key="3">
    <source>
        <dbReference type="ARBA" id="ARBA00022448"/>
    </source>
</evidence>
<dbReference type="Pfam" id="PF00263">
    <property type="entry name" value="Secretin"/>
    <property type="match status" value="1"/>
</dbReference>
<dbReference type="InterPro" id="IPR013356">
    <property type="entry name" value="T2SS_GspD"/>
</dbReference>
<proteinExistence type="inferred from homology"/>
<dbReference type="EMBL" id="AMXF01000112">
    <property type="protein sequence ID" value="ENO96387.1"/>
    <property type="molecule type" value="Genomic_DNA"/>
</dbReference>
<organism evidence="16 17">
    <name type="scientific">Thauera phenylacetica B4P</name>
    <dbReference type="NCBI Taxonomy" id="1234382"/>
    <lineage>
        <taxon>Bacteria</taxon>
        <taxon>Pseudomonadati</taxon>
        <taxon>Pseudomonadota</taxon>
        <taxon>Betaproteobacteria</taxon>
        <taxon>Rhodocyclales</taxon>
        <taxon>Zoogloeaceae</taxon>
        <taxon>Thauera</taxon>
    </lineage>
</organism>
<keyword evidence="3 10" id="KW-0813">Transport</keyword>
<evidence type="ECO:0000256" key="4">
    <source>
        <dbReference type="ARBA" id="ARBA00022452"/>
    </source>
</evidence>
<dbReference type="PRINTS" id="PR00811">
    <property type="entry name" value="BCTERIALGSPD"/>
</dbReference>
<sequence>MTRLSTPRSPSRPCRAHGRNALRRALCSITLSALVFSALGLGTPPALAAGEPVALNFQNAEIDSVIQAIGRISGRNFLIDPRVKGKINLITNTPVAPELTYQILLSALRLQGYAAIEESGVTKLVPEADAKLHGVPVVSNRQGAGGTRGDRLVTQVFALRHESAAHMVNVVRPLVSANNAVTAFPGNNTLVVTDYAENLRRLATVIDSIDTPQGDVAVLHLQHAMANDLAPVLTRLLAEQQAGGQNAGGLAPPQIVAEPNSNSLLVRAETPSRLAALRQLVTALDRPGAGGDIRVVYLRNADATQVAATLNAALAGEGGTSEATAAQPLSRNGGSAGFGTGSSATSGMGVASAPLRGTGSTTSSTAGGLSATTRGGMVQPDAVNNALIITAPDAIYRNLRTVIDQLDRRRAQVYIEALIAEISTERAAEFGFQWVGGASSGEVGILGGQLFNSGGSNLGQLIAGSAGNGTPTLPDNGLNLVVGGGKVNVPGLGEVLSLGVLARFLENEVSANILSTPNLITLDNEEARIVVGRNLPFVTGQYANTGGGTTPANPFQTIERRDVGLTLHVKPQISEGGTIRLQIYQEASAVVGSAESAAAGNSVTTKRSIESMVLVDDGAILALGGLVEDSYTGSEEKVPVLGDLPFAGNLFRYDTRKRSKTNLVVFLRPVILRDRDSYAALTDSRYDYVIGRRDELPSRANLLRDPPPGEPAPVVDLAFRPLLPAASPVAPR</sequence>
<dbReference type="AlphaFoldDB" id="N6ZPF9"/>
<evidence type="ECO:0000259" key="15">
    <source>
        <dbReference type="Pfam" id="PF21305"/>
    </source>
</evidence>
<evidence type="ECO:0000259" key="13">
    <source>
        <dbReference type="Pfam" id="PF00263"/>
    </source>
</evidence>
<evidence type="ECO:0000313" key="16">
    <source>
        <dbReference type="EMBL" id="ENO96387.1"/>
    </source>
</evidence>
<evidence type="ECO:0000256" key="9">
    <source>
        <dbReference type="ARBA" id="ARBA00023237"/>
    </source>
</evidence>